<dbReference type="Gene3D" id="3.40.190.10">
    <property type="entry name" value="Periplasmic binding protein-like II"/>
    <property type="match status" value="2"/>
</dbReference>
<dbReference type="InterPro" id="IPR018313">
    <property type="entry name" value="SBP_3_CS"/>
</dbReference>
<evidence type="ECO:0000313" key="7">
    <source>
        <dbReference type="EMBL" id="MDP9651049.1"/>
    </source>
</evidence>
<dbReference type="GO" id="GO:0030313">
    <property type="term" value="C:cell envelope"/>
    <property type="evidence" value="ECO:0007669"/>
    <property type="project" value="UniProtKB-SubCell"/>
</dbReference>
<accession>A0AB73IM46</accession>
<dbReference type="SMART" id="SM00062">
    <property type="entry name" value="PBPb"/>
    <property type="match status" value="1"/>
</dbReference>
<evidence type="ECO:0000256" key="1">
    <source>
        <dbReference type="ARBA" id="ARBA00004196"/>
    </source>
</evidence>
<feature type="signal peptide" evidence="5">
    <location>
        <begin position="1"/>
        <end position="31"/>
    </location>
</feature>
<dbReference type="PANTHER" id="PTHR35936:SF13">
    <property type="entry name" value="HISTIDINE-BINDING PERIPLASMIC PROTEIN"/>
    <property type="match status" value="1"/>
</dbReference>
<reference evidence="7" key="1">
    <citation type="submission" date="2023-07" db="EMBL/GenBank/DDBJ databases">
        <title>Sorghum-associated microbial communities from plants grown in Nebraska, USA.</title>
        <authorList>
            <person name="Schachtman D."/>
        </authorList>
    </citation>
    <scope>NUCLEOTIDE SEQUENCE</scope>
    <source>
        <strain evidence="7">DS1061</strain>
    </source>
</reference>
<name>A0AB73IM46_9BURK</name>
<evidence type="ECO:0000256" key="3">
    <source>
        <dbReference type="ARBA" id="ARBA00022729"/>
    </source>
</evidence>
<comment type="similarity">
    <text evidence="2 4">Belongs to the bacterial solute-binding protein 3 family.</text>
</comment>
<evidence type="ECO:0000313" key="8">
    <source>
        <dbReference type="Proteomes" id="UP001229486"/>
    </source>
</evidence>
<dbReference type="Proteomes" id="UP001229486">
    <property type="component" value="Unassembled WGS sequence"/>
</dbReference>
<dbReference type="AlphaFoldDB" id="A0AB73IM46"/>
<dbReference type="RefSeq" id="WP_392395768.1">
    <property type="nucleotide sequence ID" value="NZ_JAURTK010000015.1"/>
</dbReference>
<dbReference type="SUPFAM" id="SSF53850">
    <property type="entry name" value="Periplasmic binding protein-like II"/>
    <property type="match status" value="1"/>
</dbReference>
<evidence type="ECO:0000256" key="5">
    <source>
        <dbReference type="SAM" id="SignalP"/>
    </source>
</evidence>
<dbReference type="InterPro" id="IPR001638">
    <property type="entry name" value="Solute-binding_3/MltF_N"/>
</dbReference>
<organism evidence="7 8">
    <name type="scientific">Paraburkholderia caledonica</name>
    <dbReference type="NCBI Taxonomy" id="134536"/>
    <lineage>
        <taxon>Bacteria</taxon>
        <taxon>Pseudomonadati</taxon>
        <taxon>Pseudomonadota</taxon>
        <taxon>Betaproteobacteria</taxon>
        <taxon>Burkholderiales</taxon>
        <taxon>Burkholderiaceae</taxon>
        <taxon>Paraburkholderia</taxon>
    </lineage>
</organism>
<feature type="chain" id="PRO_5044506619" evidence="5">
    <location>
        <begin position="32"/>
        <end position="267"/>
    </location>
</feature>
<keyword evidence="3 5" id="KW-0732">Signal</keyword>
<evidence type="ECO:0000259" key="6">
    <source>
        <dbReference type="SMART" id="SM00062"/>
    </source>
</evidence>
<gene>
    <name evidence="7" type="ORF">J2793_006524</name>
</gene>
<protein>
    <submittedName>
        <fullName evidence="7">Lysine/arginine/ornithine transport system substrate-binding protein</fullName>
    </submittedName>
</protein>
<feature type="domain" description="Solute-binding protein family 3/N-terminal" evidence="6">
    <location>
        <begin position="34"/>
        <end position="263"/>
    </location>
</feature>
<dbReference type="PANTHER" id="PTHR35936">
    <property type="entry name" value="MEMBRANE-BOUND LYTIC MUREIN TRANSGLYCOSYLASE F"/>
    <property type="match status" value="1"/>
</dbReference>
<proteinExistence type="inferred from homology"/>
<sequence length="267" mass="28578">MGKYQTTNWRRRIVFLVSTAIITLSTGAASATDTLRIGVEAAYLPFESLTPAGALQGFDIEIGDALCVRMKVKCVWVQNAFDGLIPALNARKFDLIDSAMNITDKRKTAIAFTAAVYVVPMQMVARRTAHLLPSASALAGKRVGVLQGSSQEDYAKRHWASAGVDVQSYPTQDQIFADLAAGRLDASVQEATVATDSFLSKPGGRDFDFAGGPLRDDALLGAGVGLGMRKDDVALRTKVNAALESLKADGTLSTLSRKYFGRDIVAK</sequence>
<dbReference type="EMBL" id="JAURTK010000015">
    <property type="protein sequence ID" value="MDP9651049.1"/>
    <property type="molecule type" value="Genomic_DNA"/>
</dbReference>
<comment type="caution">
    <text evidence="7">The sequence shown here is derived from an EMBL/GenBank/DDBJ whole genome shotgun (WGS) entry which is preliminary data.</text>
</comment>
<evidence type="ECO:0000256" key="4">
    <source>
        <dbReference type="RuleBase" id="RU003744"/>
    </source>
</evidence>
<dbReference type="Pfam" id="PF00497">
    <property type="entry name" value="SBP_bac_3"/>
    <property type="match status" value="1"/>
</dbReference>
<evidence type="ECO:0000256" key="2">
    <source>
        <dbReference type="ARBA" id="ARBA00010333"/>
    </source>
</evidence>
<comment type="subcellular location">
    <subcellularLocation>
        <location evidence="1">Cell envelope</location>
    </subcellularLocation>
</comment>
<dbReference type="PROSITE" id="PS01039">
    <property type="entry name" value="SBP_BACTERIAL_3"/>
    <property type="match status" value="1"/>
</dbReference>